<keyword evidence="6" id="KW-0804">Transcription</keyword>
<evidence type="ECO:0000256" key="2">
    <source>
        <dbReference type="ARBA" id="ARBA00022741"/>
    </source>
</evidence>
<evidence type="ECO:0000259" key="7">
    <source>
        <dbReference type="PROSITE" id="PS51733"/>
    </source>
</evidence>
<dbReference type="Gene3D" id="1.10.10.10">
    <property type="entry name" value="Winged helix-like DNA-binding domain superfamily/Winged helix DNA-binding domain"/>
    <property type="match status" value="1"/>
</dbReference>
<evidence type="ECO:0000256" key="3">
    <source>
        <dbReference type="ARBA" id="ARBA00022840"/>
    </source>
</evidence>
<dbReference type="OrthoDB" id="9807064at2"/>
<feature type="binding site" evidence="6">
    <location>
        <position position="186"/>
    </location>
    <ligand>
        <name>biotin</name>
        <dbReference type="ChEBI" id="CHEBI:57586"/>
    </ligand>
</feature>
<accession>A0A318E136</accession>
<feature type="binding site" evidence="6">
    <location>
        <begin position="93"/>
        <end position="95"/>
    </location>
    <ligand>
        <name>biotin</name>
        <dbReference type="ChEBI" id="CHEBI:57586"/>
    </ligand>
</feature>
<evidence type="ECO:0000256" key="1">
    <source>
        <dbReference type="ARBA" id="ARBA00022598"/>
    </source>
</evidence>
<sequence>MAQSLSETELLALVDRLADGAWHSGEQLAAACGISRAALAKRVERLKDWQLAVEARHGLGYRLASPIERLDQARLQAALGHALRVQVVTVTDSTNSQLLAADAGNDPQALLAEYQAAGRGRRGRNWVTPFAAQLALSVAWSFEAMPAQLTALPLAVGVVCAQRLRALGAAAVKVKWPNDLVAGGRKLAGILIEHRGEGGGSCRVVVGIGLNLALQAQQASDIAQPWVNLPELLDAVPSRNAVAADLLGALATLLADYPRRGFAPHAQAWEELDATRERAVKVQLGDRVLDGVARGIDDDGALLVDAAGTRHRLHSGEVSLRIAS</sequence>
<dbReference type="Gene3D" id="2.30.30.100">
    <property type="match status" value="1"/>
</dbReference>
<dbReference type="SUPFAM" id="SSF55681">
    <property type="entry name" value="Class II aaRS and biotin synthetases"/>
    <property type="match status" value="1"/>
</dbReference>
<comment type="function">
    <text evidence="6">Acts both as a biotin--[acetyl-CoA-carboxylase] ligase and a biotin-operon repressor. In the presence of ATP, BirA activates biotin to form the BirA-biotinyl-5'-adenylate (BirA-bio-5'-AMP or holoBirA) complex. HoloBirA can either transfer the biotinyl moiety to the biotin carboxyl carrier protein (BCCP) subunit of acetyl-CoA carboxylase, or bind to the biotin operator site and inhibit transcription of the operon.</text>
</comment>
<keyword evidence="3 6" id="KW-0067">ATP-binding</keyword>
<feature type="DNA-binding region" description="H-T-H motif" evidence="6">
    <location>
        <begin position="25"/>
        <end position="44"/>
    </location>
</feature>
<evidence type="ECO:0000313" key="8">
    <source>
        <dbReference type="EMBL" id="PXV64216.1"/>
    </source>
</evidence>
<evidence type="ECO:0000256" key="6">
    <source>
        <dbReference type="HAMAP-Rule" id="MF_00978"/>
    </source>
</evidence>
<evidence type="ECO:0000256" key="4">
    <source>
        <dbReference type="ARBA" id="ARBA00023267"/>
    </source>
</evidence>
<keyword evidence="1 6" id="KW-0436">Ligase</keyword>
<comment type="similarity">
    <text evidence="6">Belongs to the biotin--protein ligase family.</text>
</comment>
<dbReference type="InterPro" id="IPR004143">
    <property type="entry name" value="BPL_LPL_catalytic"/>
</dbReference>
<dbReference type="HAMAP" id="MF_00978">
    <property type="entry name" value="Bifunct_BirA"/>
    <property type="match status" value="1"/>
</dbReference>
<dbReference type="AlphaFoldDB" id="A0A318E136"/>
<proteinExistence type="inferred from homology"/>
<dbReference type="InterPro" id="IPR045864">
    <property type="entry name" value="aa-tRNA-synth_II/BPL/LPL"/>
</dbReference>
<dbReference type="GO" id="GO:0005737">
    <property type="term" value="C:cytoplasm"/>
    <property type="evidence" value="ECO:0007669"/>
    <property type="project" value="TreeGrafter"/>
</dbReference>
<name>A0A318E136_9GAMM</name>
<keyword evidence="6" id="KW-0238">DNA-binding</keyword>
<keyword evidence="6" id="KW-0805">Transcription regulation</keyword>
<dbReference type="Pfam" id="PF03099">
    <property type="entry name" value="BPL_LplA_LipB"/>
    <property type="match status" value="1"/>
</dbReference>
<dbReference type="InterPro" id="IPR004408">
    <property type="entry name" value="Biotin_CoA_COase_ligase"/>
</dbReference>
<keyword evidence="4 6" id="KW-0092">Biotin</keyword>
<dbReference type="Gene3D" id="3.30.930.10">
    <property type="entry name" value="Bira Bifunctional Protein, Domain 2"/>
    <property type="match status" value="1"/>
</dbReference>
<dbReference type="NCBIfam" id="TIGR00121">
    <property type="entry name" value="birA_ligase"/>
    <property type="match status" value="1"/>
</dbReference>
<feature type="binding site" evidence="6">
    <location>
        <begin position="119"/>
        <end position="121"/>
    </location>
    <ligand>
        <name>biotin</name>
        <dbReference type="ChEBI" id="CHEBI:57586"/>
    </ligand>
</feature>
<comment type="caution">
    <text evidence="8">The sequence shown here is derived from an EMBL/GenBank/DDBJ whole genome shotgun (WGS) entry which is preliminary data.</text>
</comment>
<dbReference type="EC" id="6.3.4.15" evidence="6"/>
<dbReference type="Pfam" id="PF02237">
    <property type="entry name" value="BPL_C"/>
    <property type="match status" value="1"/>
</dbReference>
<evidence type="ECO:0000313" key="9">
    <source>
        <dbReference type="Proteomes" id="UP000248330"/>
    </source>
</evidence>
<keyword evidence="6" id="KW-0678">Repressor</keyword>
<reference evidence="8 9" key="1">
    <citation type="submission" date="2018-04" db="EMBL/GenBank/DDBJ databases">
        <title>Genomic Encyclopedia of Type Strains, Phase IV (KMG-IV): sequencing the most valuable type-strain genomes for metagenomic binning, comparative biology and taxonomic classification.</title>
        <authorList>
            <person name="Goeker M."/>
        </authorList>
    </citation>
    <scope>NUCLEOTIDE SEQUENCE [LARGE SCALE GENOMIC DNA]</scope>
    <source>
        <strain evidence="8 9">DSM 104150</strain>
    </source>
</reference>
<gene>
    <name evidence="6" type="primary">birA</name>
    <name evidence="8" type="ORF">C8D93_11310</name>
</gene>
<feature type="binding site" evidence="6">
    <location>
        <position position="115"/>
    </location>
    <ligand>
        <name>biotin</name>
        <dbReference type="ChEBI" id="CHEBI:57586"/>
    </ligand>
</feature>
<dbReference type="RefSeq" id="WP_110266680.1">
    <property type="nucleotide sequence ID" value="NZ_CAWNXA010000013.1"/>
</dbReference>
<dbReference type="EMBL" id="QICN01000013">
    <property type="protein sequence ID" value="PXV64216.1"/>
    <property type="molecule type" value="Genomic_DNA"/>
</dbReference>
<comment type="catalytic activity">
    <reaction evidence="5 6">
        <text>biotin + L-lysyl-[protein] + ATP = N(6)-biotinyl-L-lysyl-[protein] + AMP + diphosphate + H(+)</text>
        <dbReference type="Rhea" id="RHEA:11756"/>
        <dbReference type="Rhea" id="RHEA-COMP:9752"/>
        <dbReference type="Rhea" id="RHEA-COMP:10505"/>
        <dbReference type="ChEBI" id="CHEBI:15378"/>
        <dbReference type="ChEBI" id="CHEBI:29969"/>
        <dbReference type="ChEBI" id="CHEBI:30616"/>
        <dbReference type="ChEBI" id="CHEBI:33019"/>
        <dbReference type="ChEBI" id="CHEBI:57586"/>
        <dbReference type="ChEBI" id="CHEBI:83144"/>
        <dbReference type="ChEBI" id="CHEBI:456215"/>
        <dbReference type="EC" id="6.3.4.15"/>
    </reaction>
</comment>
<dbReference type="InterPro" id="IPR030855">
    <property type="entry name" value="Bifunct_BirA"/>
</dbReference>
<dbReference type="PANTHER" id="PTHR12835:SF5">
    <property type="entry name" value="BIOTIN--PROTEIN LIGASE"/>
    <property type="match status" value="1"/>
</dbReference>
<dbReference type="GO" id="GO:0004077">
    <property type="term" value="F:biotin--[biotin carboxyl-carrier protein] ligase activity"/>
    <property type="evidence" value="ECO:0007669"/>
    <property type="project" value="UniProtKB-UniRule"/>
</dbReference>
<dbReference type="SUPFAM" id="SSF50037">
    <property type="entry name" value="C-terminal domain of transcriptional repressors"/>
    <property type="match status" value="1"/>
</dbReference>
<dbReference type="InterPro" id="IPR008988">
    <property type="entry name" value="Transcriptional_repressor_C"/>
</dbReference>
<protein>
    <recommendedName>
        <fullName evidence="6">Bifunctional ligase/repressor BirA</fullName>
    </recommendedName>
    <alternativeName>
        <fullName evidence="6">Biotin operon repressor</fullName>
    </alternativeName>
    <alternativeName>
        <fullName evidence="6">Biotin--[acetyl-CoA-carboxylase] ligase</fullName>
        <ecNumber evidence="6">6.3.4.15</ecNumber>
    </alternativeName>
    <alternativeName>
        <fullName evidence="6">Biotin--protein ligase</fullName>
    </alternativeName>
    <alternativeName>
        <fullName evidence="6">Biotin-[acetyl-CoA carboxylase] synthetase</fullName>
    </alternativeName>
</protein>
<dbReference type="Proteomes" id="UP000248330">
    <property type="component" value="Unassembled WGS sequence"/>
</dbReference>
<dbReference type="Pfam" id="PF08279">
    <property type="entry name" value="HTH_11"/>
    <property type="match status" value="1"/>
</dbReference>
<dbReference type="GO" id="GO:0003677">
    <property type="term" value="F:DNA binding"/>
    <property type="evidence" value="ECO:0007669"/>
    <property type="project" value="UniProtKB-UniRule"/>
</dbReference>
<dbReference type="PROSITE" id="PS51733">
    <property type="entry name" value="BPL_LPL_CATALYTIC"/>
    <property type="match status" value="1"/>
</dbReference>
<dbReference type="InterPro" id="IPR013196">
    <property type="entry name" value="HTH_11"/>
</dbReference>
<keyword evidence="9" id="KW-1185">Reference proteome</keyword>
<dbReference type="InterPro" id="IPR036390">
    <property type="entry name" value="WH_DNA-bd_sf"/>
</dbReference>
<dbReference type="GO" id="GO:0005524">
    <property type="term" value="F:ATP binding"/>
    <property type="evidence" value="ECO:0007669"/>
    <property type="project" value="UniProtKB-UniRule"/>
</dbReference>
<dbReference type="InterPro" id="IPR003142">
    <property type="entry name" value="BPL_C"/>
</dbReference>
<dbReference type="SUPFAM" id="SSF46785">
    <property type="entry name" value="Winged helix' DNA-binding domain"/>
    <property type="match status" value="1"/>
</dbReference>
<dbReference type="PANTHER" id="PTHR12835">
    <property type="entry name" value="BIOTIN PROTEIN LIGASE"/>
    <property type="match status" value="1"/>
</dbReference>
<organism evidence="8 9">
    <name type="scientific">Sinimarinibacterium flocculans</name>
    <dbReference type="NCBI Taxonomy" id="985250"/>
    <lineage>
        <taxon>Bacteria</taxon>
        <taxon>Pseudomonadati</taxon>
        <taxon>Pseudomonadota</taxon>
        <taxon>Gammaproteobacteria</taxon>
        <taxon>Nevskiales</taxon>
        <taxon>Nevskiaceae</taxon>
        <taxon>Sinimarinibacterium</taxon>
    </lineage>
</organism>
<evidence type="ECO:0000256" key="5">
    <source>
        <dbReference type="ARBA" id="ARBA00047846"/>
    </source>
</evidence>
<dbReference type="CDD" id="cd16442">
    <property type="entry name" value="BPL"/>
    <property type="match status" value="1"/>
</dbReference>
<dbReference type="InterPro" id="IPR036388">
    <property type="entry name" value="WH-like_DNA-bd_sf"/>
</dbReference>
<keyword evidence="2 6" id="KW-0547">Nucleotide-binding</keyword>
<feature type="domain" description="BPL/LPL catalytic" evidence="7">
    <location>
        <begin position="70"/>
        <end position="258"/>
    </location>
</feature>
<dbReference type="GO" id="GO:0006355">
    <property type="term" value="P:regulation of DNA-templated transcription"/>
    <property type="evidence" value="ECO:0007669"/>
    <property type="project" value="UniProtKB-UniRule"/>
</dbReference>